<sequence>MDSPFYGVEMDEDNLDALADLEPVANGWDRALRRNENRPLDDLPPTENRPLRAFSNGPPPSQVKKENEQLAARDNNAVNYSKALLEHGDTLVIIRYPNEAKVYDATGFEIRDRHRVHSEKLLATGSSKFKHMLEDEWYQHRAKRRNKLIGNMPIGIKYVLDLTPPEEGDDALELTSELSCPTGILLWRNAAARCNISDNLVGGKDETTVRPDPVQTQPQDLSGHGATSRAQAVAFVLNSAASNTSPSEKSAAEPDEAPILDYDPIRHRTGIERLLQVIEGKDPRIDSAPKVWTLAVLAKHFECTSVVQMDFIFTWVWADPNCRIIETLPEACIRIGMMLQSPRLVRTAFSVLVSEEALRIGTEQTWKDDREIQQRVLNYRPHMTRIGRVRESIDEDTLNTIQHAGQQFAGRVDAVVVKLYDPEMKWLHDLPEFAKLKKLLDHNIKIAGADYTAKQQSIINLENELLHYVRGRLLWCFIAQLENHQLKRATEHRKLEAYKHSSGMSFGTVYDSLRDKERMMTRYFWEIIRNLDWGLHCTTNQIHDWLPDKHPFADMQQRIAEENGIRKVTTYTLVRYAKIVNDQILDVIKVENYNDGNFPPECYVPIQLSIDSVSEKFDDWSLHPDEPENDGLVYRGSGHQPMYPATPMSTAVEPPGFQKQPSTVEQSRPTPTPNVWETLNAACLYTPQVPADERITESSVFFCLPTFLKNVNDHLVKICASMLDNDENEWSITCDTLLCLTDDEYKFLPLFAGGTDDGTGGVFEDAIPAAEKGPSGPGPAFHTGSTMGSRASSLADWDALSYDGTEMAGVDSSLGVEDGYSEDHIDRRDVKSEEDFPQTLSTSLPIRGKEDKGKGKQVEDVEDFMDDDFFDGPGDDDDFDHIDADEGNATE</sequence>
<dbReference type="OrthoDB" id="5371510at2759"/>
<evidence type="ECO:0000313" key="3">
    <source>
        <dbReference type="Proteomes" id="UP000070700"/>
    </source>
</evidence>
<name>A0A132B1Y7_MOLSC</name>
<evidence type="ECO:0000313" key="2">
    <source>
        <dbReference type="EMBL" id="KUJ06396.1"/>
    </source>
</evidence>
<dbReference type="RefSeq" id="XP_018060751.1">
    <property type="nucleotide sequence ID" value="XM_018219063.1"/>
</dbReference>
<feature type="compositionally biased region" description="Basic and acidic residues" evidence="1">
    <location>
        <begin position="32"/>
        <end position="41"/>
    </location>
</feature>
<gene>
    <name evidence="2" type="ORF">LY89DRAFT_726581</name>
</gene>
<evidence type="ECO:0000256" key="1">
    <source>
        <dbReference type="SAM" id="MobiDB-lite"/>
    </source>
</evidence>
<feature type="compositionally biased region" description="Basic and acidic residues" evidence="1">
    <location>
        <begin position="847"/>
        <end position="859"/>
    </location>
</feature>
<feature type="compositionally biased region" description="Basic and acidic residues" evidence="1">
    <location>
        <begin position="821"/>
        <end position="834"/>
    </location>
</feature>
<dbReference type="KEGG" id="psco:LY89DRAFT_726581"/>
<feature type="region of interest" description="Disordered" evidence="1">
    <location>
        <begin position="204"/>
        <end position="225"/>
    </location>
</feature>
<protein>
    <submittedName>
        <fullName evidence="2">Uncharacterized protein</fullName>
    </submittedName>
</protein>
<dbReference type="AlphaFoldDB" id="A0A132B1Y7"/>
<organism evidence="2 3">
    <name type="scientific">Mollisia scopiformis</name>
    <name type="common">Conifer needle endophyte fungus</name>
    <name type="synonym">Phialocephala scopiformis</name>
    <dbReference type="NCBI Taxonomy" id="149040"/>
    <lineage>
        <taxon>Eukaryota</taxon>
        <taxon>Fungi</taxon>
        <taxon>Dikarya</taxon>
        <taxon>Ascomycota</taxon>
        <taxon>Pezizomycotina</taxon>
        <taxon>Leotiomycetes</taxon>
        <taxon>Helotiales</taxon>
        <taxon>Mollisiaceae</taxon>
        <taxon>Mollisia</taxon>
    </lineage>
</organism>
<dbReference type="Proteomes" id="UP000070700">
    <property type="component" value="Unassembled WGS sequence"/>
</dbReference>
<feature type="compositionally biased region" description="Acidic residues" evidence="1">
    <location>
        <begin position="860"/>
        <end position="891"/>
    </location>
</feature>
<dbReference type="GeneID" id="28828789"/>
<feature type="region of interest" description="Disordered" evidence="1">
    <location>
        <begin position="32"/>
        <end position="64"/>
    </location>
</feature>
<accession>A0A132B1Y7</accession>
<dbReference type="InParanoid" id="A0A132B1Y7"/>
<reference evidence="2 3" key="1">
    <citation type="submission" date="2015-10" db="EMBL/GenBank/DDBJ databases">
        <title>Full genome of DAOMC 229536 Phialocephala scopiformis, a fungal endophyte of spruce producing the potent anti-insectan compound rugulosin.</title>
        <authorList>
            <consortium name="DOE Joint Genome Institute"/>
            <person name="Walker A.K."/>
            <person name="Frasz S.L."/>
            <person name="Seifert K.A."/>
            <person name="Miller J.D."/>
            <person name="Mondo S.J."/>
            <person name="Labutti K."/>
            <person name="Lipzen A."/>
            <person name="Dockter R."/>
            <person name="Kennedy M."/>
            <person name="Grigoriev I.V."/>
            <person name="Spatafora J.W."/>
        </authorList>
    </citation>
    <scope>NUCLEOTIDE SEQUENCE [LARGE SCALE GENOMIC DNA]</scope>
    <source>
        <strain evidence="2 3">CBS 120377</strain>
    </source>
</reference>
<keyword evidence="3" id="KW-1185">Reference proteome</keyword>
<feature type="region of interest" description="Disordered" evidence="1">
    <location>
        <begin position="811"/>
        <end position="891"/>
    </location>
</feature>
<proteinExistence type="predicted"/>
<dbReference type="EMBL" id="KQ947447">
    <property type="protein sequence ID" value="KUJ06396.1"/>
    <property type="molecule type" value="Genomic_DNA"/>
</dbReference>